<dbReference type="Proteomes" id="UP000472265">
    <property type="component" value="Chromosome 8"/>
</dbReference>
<feature type="compositionally biased region" description="Acidic residues" evidence="6">
    <location>
        <begin position="701"/>
        <end position="720"/>
    </location>
</feature>
<evidence type="ECO:0000256" key="7">
    <source>
        <dbReference type="SAM" id="Phobius"/>
    </source>
</evidence>
<dbReference type="GO" id="GO:0008013">
    <property type="term" value="F:beta-catenin binding"/>
    <property type="evidence" value="ECO:0007669"/>
    <property type="project" value="TreeGrafter"/>
</dbReference>
<reference evidence="10" key="2">
    <citation type="submission" date="2025-08" db="UniProtKB">
        <authorList>
            <consortium name="Ensembl"/>
        </authorList>
    </citation>
    <scope>IDENTIFICATION</scope>
</reference>
<sequence>MEGIHACFAVRTSFSFLLLILLQTSTEAQICSAPNFARFNENNTVGAVVMNITTEPGVTLAFNPPPANPDNPFSLNGNQLIADEVLDFETQFDYRLYITCTSPSADVGTTTLDITVIVEDVNDNPPVFAENPYRITVNEMTPKGLSVASIPATDVDSTDLYYTLTSTTVPNPFKLRSRNSPDILVETPLEYDKVKSVELMLTVQDTDIGAPDPSFTASTTILVTIVDVDNRPPWFQPCTEFESGGALICQSSGYTGVVNLDEQETGTLPLKPGPLYAIDGDNGIKEGIMYSFLGGDAGGLFQINSDTGNITMLKPADVLGTISLTVLAAQRVSSFQFSTTTVTISVLVKSLHPPQFQSSEYKAVVTAVGTMAVDLNNKEVPLRIIATDDDYAATGGLNPHITYQVTGSSDFSIVDGYLFMTKDLPEETLSLQVVATDATNDQTTTAQLSVQVTKGFTTTSLPQTTDSVATTSVDESTTNGKTTNPTTIPSTTSEISSMPTEGSVSTAGTSDSTAPPVIVPSGEYGTVEMAAVGATLGVLLFICLVVIGVLAFRIQRGKADWRKIYEASKFQSSLGKGSVAQKEGIQYTNDAFENDEDGYSAGSGTPKRGSVMLSEVPRKPTGNLPVNEAIVKSSLALHNLLGDNTSEAGSDKTDSDKEVKPILTKERRMDDGYKSVWFKEDIDPNAKEEVVIIPDSREHDSEDEDDEQPSSSREEEEDDNPSIKTPRVVFNETDLDSGLGVKMEDPAESSEDDDFSNI</sequence>
<feature type="compositionally biased region" description="Basic and acidic residues" evidence="6">
    <location>
        <begin position="684"/>
        <end position="700"/>
    </location>
</feature>
<dbReference type="GO" id="GO:0016477">
    <property type="term" value="P:cell migration"/>
    <property type="evidence" value="ECO:0007669"/>
    <property type="project" value="TreeGrafter"/>
</dbReference>
<proteinExistence type="predicted"/>
<dbReference type="GO" id="GO:0034332">
    <property type="term" value="P:adherens junction organization"/>
    <property type="evidence" value="ECO:0007669"/>
    <property type="project" value="TreeGrafter"/>
</dbReference>
<dbReference type="GO" id="GO:0007156">
    <property type="term" value="P:homophilic cell adhesion via plasma membrane adhesion molecules"/>
    <property type="evidence" value="ECO:0007669"/>
    <property type="project" value="InterPro"/>
</dbReference>
<feature type="domain" description="Cadherin" evidence="9">
    <location>
        <begin position="73"/>
        <end position="128"/>
    </location>
</feature>
<keyword evidence="2" id="KW-0677">Repeat</keyword>
<feature type="signal peptide" evidence="8">
    <location>
        <begin position="1"/>
        <end position="28"/>
    </location>
</feature>
<feature type="region of interest" description="Disordered" evidence="6">
    <location>
        <begin position="642"/>
        <end position="664"/>
    </location>
</feature>
<dbReference type="PANTHER" id="PTHR24027">
    <property type="entry name" value="CADHERIN-23"/>
    <property type="match status" value="1"/>
</dbReference>
<feature type="compositionally biased region" description="Acidic residues" evidence="6">
    <location>
        <begin position="746"/>
        <end position="758"/>
    </location>
</feature>
<keyword evidence="8" id="KW-0732">Signal</keyword>
<gene>
    <name evidence="10" type="primary">cdhr5b</name>
</gene>
<feature type="region of interest" description="Disordered" evidence="6">
    <location>
        <begin position="461"/>
        <end position="514"/>
    </location>
</feature>
<feature type="region of interest" description="Disordered" evidence="6">
    <location>
        <begin position="592"/>
        <end position="625"/>
    </location>
</feature>
<dbReference type="Gene3D" id="2.60.40.60">
    <property type="entry name" value="Cadherins"/>
    <property type="match status" value="4"/>
</dbReference>
<dbReference type="PRINTS" id="PR00205">
    <property type="entry name" value="CADHERIN"/>
</dbReference>
<dbReference type="InterPro" id="IPR039808">
    <property type="entry name" value="Cadherin"/>
</dbReference>
<protein>
    <submittedName>
        <fullName evidence="10">Cadherin-related family member 5b</fullName>
    </submittedName>
</protein>
<accession>A0A671YPW2</accession>
<dbReference type="GO" id="GO:0044331">
    <property type="term" value="P:cell-cell adhesion mediated by cadherin"/>
    <property type="evidence" value="ECO:0007669"/>
    <property type="project" value="TreeGrafter"/>
</dbReference>
<feature type="domain" description="Cadherin" evidence="9">
    <location>
        <begin position="129"/>
        <end position="235"/>
    </location>
</feature>
<dbReference type="CDD" id="cd11304">
    <property type="entry name" value="Cadherin_repeat"/>
    <property type="match status" value="3"/>
</dbReference>
<dbReference type="InterPro" id="IPR002126">
    <property type="entry name" value="Cadherin-like_dom"/>
</dbReference>
<dbReference type="GO" id="GO:0005509">
    <property type="term" value="F:calcium ion binding"/>
    <property type="evidence" value="ECO:0007669"/>
    <property type="project" value="UniProtKB-UniRule"/>
</dbReference>
<feature type="chain" id="PRO_5025335129" evidence="8">
    <location>
        <begin position="29"/>
        <end position="758"/>
    </location>
</feature>
<dbReference type="GO" id="GO:0005912">
    <property type="term" value="C:adherens junction"/>
    <property type="evidence" value="ECO:0007669"/>
    <property type="project" value="TreeGrafter"/>
</dbReference>
<evidence type="ECO:0000313" key="11">
    <source>
        <dbReference type="Proteomes" id="UP000472265"/>
    </source>
</evidence>
<dbReference type="InParanoid" id="A0A671YPW2"/>
<evidence type="ECO:0000256" key="5">
    <source>
        <dbReference type="PROSITE-ProRule" id="PRU00043"/>
    </source>
</evidence>
<feature type="compositionally biased region" description="Polar residues" evidence="6">
    <location>
        <begin position="502"/>
        <end position="513"/>
    </location>
</feature>
<dbReference type="GO" id="GO:0016339">
    <property type="term" value="P:calcium-dependent cell-cell adhesion via plasma membrane cell adhesion molecules"/>
    <property type="evidence" value="ECO:0007669"/>
    <property type="project" value="TreeGrafter"/>
</dbReference>
<dbReference type="InterPro" id="IPR015919">
    <property type="entry name" value="Cadherin-like_sf"/>
</dbReference>
<dbReference type="AlphaFoldDB" id="A0A671YPW2"/>
<dbReference type="SUPFAM" id="SSF49313">
    <property type="entry name" value="Cadherin-like"/>
    <property type="match status" value="3"/>
</dbReference>
<feature type="region of interest" description="Disordered" evidence="6">
    <location>
        <begin position="684"/>
        <end position="758"/>
    </location>
</feature>
<dbReference type="GeneTree" id="ENSGT00940000164955"/>
<dbReference type="Pfam" id="PF00028">
    <property type="entry name" value="Cadherin"/>
    <property type="match status" value="1"/>
</dbReference>
<dbReference type="OrthoDB" id="8958491at2759"/>
<evidence type="ECO:0000256" key="8">
    <source>
        <dbReference type="SAM" id="SignalP"/>
    </source>
</evidence>
<feature type="compositionally biased region" description="Polar residues" evidence="6">
    <location>
        <begin position="461"/>
        <end position="476"/>
    </location>
</feature>
<comment type="subcellular location">
    <subcellularLocation>
        <location evidence="1">Membrane</location>
    </subcellularLocation>
</comment>
<evidence type="ECO:0000313" key="10">
    <source>
        <dbReference type="Ensembl" id="ENSSAUP00010063339.1"/>
    </source>
</evidence>
<evidence type="ECO:0000256" key="2">
    <source>
        <dbReference type="ARBA" id="ARBA00022737"/>
    </source>
</evidence>
<organism evidence="10 11">
    <name type="scientific">Sparus aurata</name>
    <name type="common">Gilthead sea bream</name>
    <dbReference type="NCBI Taxonomy" id="8175"/>
    <lineage>
        <taxon>Eukaryota</taxon>
        <taxon>Metazoa</taxon>
        <taxon>Chordata</taxon>
        <taxon>Craniata</taxon>
        <taxon>Vertebrata</taxon>
        <taxon>Euteleostomi</taxon>
        <taxon>Actinopterygii</taxon>
        <taxon>Neopterygii</taxon>
        <taxon>Teleostei</taxon>
        <taxon>Neoteleostei</taxon>
        <taxon>Acanthomorphata</taxon>
        <taxon>Eupercaria</taxon>
        <taxon>Spariformes</taxon>
        <taxon>Sparidae</taxon>
        <taxon>Sparus</taxon>
    </lineage>
</organism>
<dbReference type="OMA" id="PDYEANT"/>
<reference evidence="10" key="1">
    <citation type="submission" date="2021-04" db="EMBL/GenBank/DDBJ databases">
        <authorList>
            <consortium name="Wellcome Sanger Institute Data Sharing"/>
        </authorList>
    </citation>
    <scope>NUCLEOTIDE SEQUENCE [LARGE SCALE GENOMIC DNA]</scope>
</reference>
<dbReference type="Ensembl" id="ENSSAUT00010066388.1">
    <property type="protein sequence ID" value="ENSSAUP00010063339.1"/>
    <property type="gene ID" value="ENSSAUG00010025496.1"/>
</dbReference>
<evidence type="ECO:0000256" key="4">
    <source>
        <dbReference type="ARBA" id="ARBA00023136"/>
    </source>
</evidence>
<dbReference type="InterPro" id="IPR020894">
    <property type="entry name" value="Cadherin_CS"/>
</dbReference>
<dbReference type="PROSITE" id="PS50268">
    <property type="entry name" value="CADHERIN_2"/>
    <property type="match status" value="4"/>
</dbReference>
<feature type="domain" description="Cadherin" evidence="9">
    <location>
        <begin position="380"/>
        <end position="464"/>
    </location>
</feature>
<dbReference type="GO" id="GO:0007043">
    <property type="term" value="P:cell-cell junction assembly"/>
    <property type="evidence" value="ECO:0007669"/>
    <property type="project" value="TreeGrafter"/>
</dbReference>
<name>A0A671YPW2_SPAAU</name>
<keyword evidence="3 5" id="KW-0106">Calcium</keyword>
<dbReference type="GO" id="GO:0000902">
    <property type="term" value="P:cell morphogenesis"/>
    <property type="evidence" value="ECO:0007669"/>
    <property type="project" value="TreeGrafter"/>
</dbReference>
<keyword evidence="4 7" id="KW-0472">Membrane</keyword>
<feature type="compositionally biased region" description="Basic and acidic residues" evidence="6">
    <location>
        <begin position="649"/>
        <end position="664"/>
    </location>
</feature>
<evidence type="ECO:0000256" key="1">
    <source>
        <dbReference type="ARBA" id="ARBA00004370"/>
    </source>
</evidence>
<keyword evidence="7" id="KW-0812">Transmembrane</keyword>
<keyword evidence="11" id="KW-1185">Reference proteome</keyword>
<dbReference type="SMART" id="SM00112">
    <property type="entry name" value="CA"/>
    <property type="match status" value="3"/>
</dbReference>
<feature type="compositionally biased region" description="Low complexity" evidence="6">
    <location>
        <begin position="477"/>
        <end position="501"/>
    </location>
</feature>
<dbReference type="GO" id="GO:0016342">
    <property type="term" value="C:catenin complex"/>
    <property type="evidence" value="ECO:0007669"/>
    <property type="project" value="TreeGrafter"/>
</dbReference>
<evidence type="ECO:0000256" key="3">
    <source>
        <dbReference type="ARBA" id="ARBA00022837"/>
    </source>
</evidence>
<feature type="transmembrane region" description="Helical" evidence="7">
    <location>
        <begin position="529"/>
        <end position="552"/>
    </location>
</feature>
<dbReference type="PANTHER" id="PTHR24027:SF414">
    <property type="entry name" value="CADHERIN-RELATED FAMILY MEMBER 5 ISOFORM X1"/>
    <property type="match status" value="1"/>
</dbReference>
<keyword evidence="7" id="KW-1133">Transmembrane helix</keyword>
<reference evidence="10" key="3">
    <citation type="submission" date="2025-09" db="UniProtKB">
        <authorList>
            <consortium name="Ensembl"/>
        </authorList>
    </citation>
    <scope>IDENTIFICATION</scope>
</reference>
<dbReference type="GO" id="GO:0045296">
    <property type="term" value="F:cadherin binding"/>
    <property type="evidence" value="ECO:0007669"/>
    <property type="project" value="TreeGrafter"/>
</dbReference>
<evidence type="ECO:0000259" key="9">
    <source>
        <dbReference type="PROSITE" id="PS50268"/>
    </source>
</evidence>
<dbReference type="PROSITE" id="PS00232">
    <property type="entry name" value="CADHERIN_1"/>
    <property type="match status" value="1"/>
</dbReference>
<evidence type="ECO:0000256" key="6">
    <source>
        <dbReference type="SAM" id="MobiDB-lite"/>
    </source>
</evidence>
<feature type="domain" description="Cadherin" evidence="9">
    <location>
        <begin position="275"/>
        <end position="356"/>
    </location>
</feature>